<keyword evidence="3" id="KW-1185">Reference proteome</keyword>
<keyword evidence="1" id="KW-0472">Membrane</keyword>
<proteinExistence type="predicted"/>
<comment type="caution">
    <text evidence="2">The sequence shown here is derived from an EMBL/GenBank/DDBJ whole genome shotgun (WGS) entry which is preliminary data.</text>
</comment>
<protein>
    <submittedName>
        <fullName evidence="2">Uncharacterized protein</fullName>
    </submittedName>
</protein>
<reference evidence="2 3" key="1">
    <citation type="submission" date="2020-12" db="EMBL/GenBank/DDBJ databases">
        <title>YIM B01967 draft genome.</title>
        <authorList>
            <person name="Yan X."/>
        </authorList>
    </citation>
    <scope>NUCLEOTIDE SEQUENCE [LARGE SCALE GENOMIC DNA]</scope>
    <source>
        <strain evidence="2 3">YIM B01967</strain>
    </source>
</reference>
<keyword evidence="1" id="KW-1133">Transmembrane helix</keyword>
<evidence type="ECO:0000313" key="2">
    <source>
        <dbReference type="EMBL" id="MBK3495941.1"/>
    </source>
</evidence>
<dbReference type="Proteomes" id="UP000618943">
    <property type="component" value="Unassembled WGS sequence"/>
</dbReference>
<feature type="transmembrane region" description="Helical" evidence="1">
    <location>
        <begin position="36"/>
        <end position="55"/>
    </location>
</feature>
<dbReference type="EMBL" id="JAEOAH010000022">
    <property type="protein sequence ID" value="MBK3495941.1"/>
    <property type="molecule type" value="Genomic_DNA"/>
</dbReference>
<keyword evidence="1" id="KW-0812">Transmembrane</keyword>
<evidence type="ECO:0000256" key="1">
    <source>
        <dbReference type="SAM" id="Phobius"/>
    </source>
</evidence>
<evidence type="ECO:0000313" key="3">
    <source>
        <dbReference type="Proteomes" id="UP000618943"/>
    </source>
</evidence>
<dbReference type="RefSeq" id="WP_200749508.1">
    <property type="nucleotide sequence ID" value="NZ_JAEOAH010000022.1"/>
</dbReference>
<feature type="transmembrane region" description="Helical" evidence="1">
    <location>
        <begin position="6"/>
        <end position="24"/>
    </location>
</feature>
<accession>A0ABS1H943</accession>
<sequence>MKLPHIFFVLNDFYLYLIHINYYSRHKGGINIKKTKIIFFVLSLLLITGGIVIFYNHSYAKETPKATQVTQEELKEIEEINEKITETELSEKIINALKENGYDPHGGIAYTIYSVDKKT</sequence>
<gene>
    <name evidence="2" type="ORF">JFL43_13940</name>
</gene>
<name>A0ABS1H943_9BACL</name>
<organism evidence="2 3">
    <name type="scientific">Viridibacillus soli</name>
    <dbReference type="NCBI Taxonomy" id="2798301"/>
    <lineage>
        <taxon>Bacteria</taxon>
        <taxon>Bacillati</taxon>
        <taxon>Bacillota</taxon>
        <taxon>Bacilli</taxon>
        <taxon>Bacillales</taxon>
        <taxon>Caryophanaceae</taxon>
        <taxon>Viridibacillus</taxon>
    </lineage>
</organism>